<reference evidence="1 2" key="2">
    <citation type="journal article" date="2012" name="Stand. Genomic Sci.">
        <title>Complete genome sequence of the sulfate-reducing firmicute Desulfotomaculum ruminis type strain (DL(T)).</title>
        <authorList>
            <person name="Spring S."/>
            <person name="Visser M."/>
            <person name="Lu M."/>
            <person name="Copeland A."/>
            <person name="Lapidus A."/>
            <person name="Lucas S."/>
            <person name="Cheng J.F."/>
            <person name="Han C."/>
            <person name="Tapia R."/>
            <person name="Goodwin L.A."/>
            <person name="Pitluck S."/>
            <person name="Ivanova N."/>
            <person name="Land M."/>
            <person name="Hauser L."/>
            <person name="Larimer F."/>
            <person name="Rohde M."/>
            <person name="Goker M."/>
            <person name="Detter J.C."/>
            <person name="Kyrpides N.C."/>
            <person name="Woyke T."/>
            <person name="Schaap P.J."/>
            <person name="Plugge C.M."/>
            <person name="Muyzer G."/>
            <person name="Kuever J."/>
            <person name="Pereira I.A."/>
            <person name="Parshina S.N."/>
            <person name="Bernier-Latmani R."/>
            <person name="Stams A.J."/>
            <person name="Klenk H.P."/>
        </authorList>
    </citation>
    <scope>NUCLEOTIDE SEQUENCE [LARGE SCALE GENOMIC DNA]</scope>
    <source>
        <strain evidence="2">ATCC 23193 / DSM 2154 / NCIB 8452 / DL</strain>
    </source>
</reference>
<reference evidence="2" key="1">
    <citation type="submission" date="2011-05" db="EMBL/GenBank/DDBJ databases">
        <title>Complete sequence of Desulfotomaculum ruminis DSM 2154.</title>
        <authorList>
            <person name="Lucas S."/>
            <person name="Copeland A."/>
            <person name="Lapidus A."/>
            <person name="Cheng J.-F."/>
            <person name="Goodwin L."/>
            <person name="Pitluck S."/>
            <person name="Lu M."/>
            <person name="Detter J.C."/>
            <person name="Han C."/>
            <person name="Tapia R."/>
            <person name="Land M."/>
            <person name="Hauser L."/>
            <person name="Kyrpides N."/>
            <person name="Ivanova N."/>
            <person name="Mikhailova N."/>
            <person name="Pagani I."/>
            <person name="Stams A.J.M."/>
            <person name="Plugge C.M."/>
            <person name="Muyzer G."/>
            <person name="Kuever J."/>
            <person name="Parshina S.N."/>
            <person name="Ivanova A.E."/>
            <person name="Nazina T.N."/>
            <person name="Brambilla E."/>
            <person name="Spring S."/>
            <person name="Klenk H.-P."/>
            <person name="Woyke T."/>
        </authorList>
    </citation>
    <scope>NUCLEOTIDE SEQUENCE [LARGE SCALE GENOMIC DNA]</scope>
    <source>
        <strain evidence="2">ATCC 23193 / DSM 2154 / NCIB 8452 / DL</strain>
    </source>
</reference>
<dbReference type="STRING" id="696281.Desru_0646"/>
<keyword evidence="2" id="KW-1185">Reference proteome</keyword>
<dbReference type="KEGG" id="dru:Desru_0646"/>
<protein>
    <submittedName>
        <fullName evidence="1">Uncharacterized protein</fullName>
    </submittedName>
</protein>
<organism evidence="1 2">
    <name type="scientific">Desulforamulus ruminis (strain ATCC 23193 / DSM 2154 / NCIMB 8452 / DL)</name>
    <name type="common">Desulfotomaculum ruminis</name>
    <dbReference type="NCBI Taxonomy" id="696281"/>
    <lineage>
        <taxon>Bacteria</taxon>
        <taxon>Bacillati</taxon>
        <taxon>Bacillota</taxon>
        <taxon>Clostridia</taxon>
        <taxon>Eubacteriales</taxon>
        <taxon>Peptococcaceae</taxon>
        <taxon>Desulforamulus</taxon>
    </lineage>
</organism>
<accession>F6DTB4</accession>
<dbReference type="AlphaFoldDB" id="F6DTB4"/>
<dbReference type="HOGENOM" id="CLU_1701442_0_0_9"/>
<gene>
    <name evidence="1" type="ordered locus">Desru_0646</name>
</gene>
<name>F6DTB4_DESRL</name>
<evidence type="ECO:0000313" key="2">
    <source>
        <dbReference type="Proteomes" id="UP000009234"/>
    </source>
</evidence>
<dbReference type="OrthoDB" id="9985466at2"/>
<proteinExistence type="predicted"/>
<evidence type="ECO:0000313" key="1">
    <source>
        <dbReference type="EMBL" id="AEG58931.1"/>
    </source>
</evidence>
<dbReference type="RefSeq" id="WP_013840705.1">
    <property type="nucleotide sequence ID" value="NC_015589.1"/>
</dbReference>
<sequence length="154" mass="18534">MREDLKDLWSEHGEQAHEEFWRESKRLSQGEEPRPTWLSVLYSLYHENYNTAQIIMKRCQNDFLAQKLWKDCMVSIENQEQETSKIDMDKLFSNIDFRYKLTVYLGNITKPETVEAVDSYFFEKPKEIEIQKAVKDIMRYTRLPVISKELKEIT</sequence>
<dbReference type="Proteomes" id="UP000009234">
    <property type="component" value="Chromosome"/>
</dbReference>
<dbReference type="EMBL" id="CP002780">
    <property type="protein sequence ID" value="AEG58931.1"/>
    <property type="molecule type" value="Genomic_DNA"/>
</dbReference>